<proteinExistence type="predicted"/>
<accession>A0A0R0LR48</accession>
<keyword evidence="1" id="KW-0472">Membrane</keyword>
<feature type="transmembrane region" description="Helical" evidence="1">
    <location>
        <begin position="12"/>
        <end position="34"/>
    </location>
</feature>
<name>A0A0R0LR48_9MICR</name>
<dbReference type="PROSITE" id="PS51257">
    <property type="entry name" value="PROKAR_LIPOPROTEIN"/>
    <property type="match status" value="1"/>
</dbReference>
<organism evidence="2 3">
    <name type="scientific">Pseudoloma neurophilia</name>
    <dbReference type="NCBI Taxonomy" id="146866"/>
    <lineage>
        <taxon>Eukaryota</taxon>
        <taxon>Fungi</taxon>
        <taxon>Fungi incertae sedis</taxon>
        <taxon>Microsporidia</taxon>
        <taxon>Pseudoloma</taxon>
    </lineage>
</organism>
<dbReference type="EMBL" id="LGUB01001370">
    <property type="protein sequence ID" value="KRH91942.1"/>
    <property type="molecule type" value="Genomic_DNA"/>
</dbReference>
<dbReference type="Proteomes" id="UP000051530">
    <property type="component" value="Unassembled WGS sequence"/>
</dbReference>
<dbReference type="OrthoDB" id="2192066at2759"/>
<protein>
    <submittedName>
        <fullName evidence="2">Uncharacterized protein</fullName>
    </submittedName>
</protein>
<keyword evidence="1" id="KW-1133">Transmembrane helix</keyword>
<dbReference type="AlphaFoldDB" id="A0A0R0LR48"/>
<comment type="caution">
    <text evidence="2">The sequence shown here is derived from an EMBL/GenBank/DDBJ whole genome shotgun (WGS) entry which is preliminary data.</text>
</comment>
<evidence type="ECO:0000313" key="3">
    <source>
        <dbReference type="Proteomes" id="UP000051530"/>
    </source>
</evidence>
<evidence type="ECO:0000256" key="1">
    <source>
        <dbReference type="SAM" id="Phobius"/>
    </source>
</evidence>
<keyword evidence="3" id="KW-1185">Reference proteome</keyword>
<reference evidence="2 3" key="1">
    <citation type="submission" date="2015-07" db="EMBL/GenBank/DDBJ databases">
        <title>The genome of Pseudoloma neurophilia, a relevant intracellular parasite of the zebrafish.</title>
        <authorList>
            <person name="Ndikumana S."/>
            <person name="Pelin A."/>
            <person name="Sanders J."/>
            <person name="Corradi N."/>
        </authorList>
    </citation>
    <scope>NUCLEOTIDE SEQUENCE [LARGE SCALE GENOMIC DNA]</scope>
    <source>
        <strain evidence="2 3">MK1</strain>
    </source>
</reference>
<dbReference type="VEuPathDB" id="MicrosporidiaDB:M153_17266000124"/>
<evidence type="ECO:0000313" key="2">
    <source>
        <dbReference type="EMBL" id="KRH91942.1"/>
    </source>
</evidence>
<keyword evidence="1" id="KW-0812">Transmembrane</keyword>
<gene>
    <name evidence="2" type="ORF">M153_17266000124</name>
</gene>
<sequence length="174" mass="20070">MKMTNIKHILTYIFLTVSCVIALFVGIFVTKALFFKNDINKTGQTNTFFRANKKGVDISIKKNDFYTDNSNMVIINISNDKFVIIYNRNQIKMFTRNEFGDFSDKILSQRLTSFAKLLWKYIDLSNLMKLEPLVIEKTMGKLIANNQDYTNDMVTYTNFCLGFVATDASKSNSK</sequence>